<keyword evidence="5" id="KW-1185">Reference proteome</keyword>
<gene>
    <name evidence="4" type="ORF">I7412_05285</name>
</gene>
<dbReference type="InterPro" id="IPR051553">
    <property type="entry name" value="Ran_GTPase-activating"/>
</dbReference>
<dbReference type="RefSeq" id="WP_203003208.1">
    <property type="nucleotide sequence ID" value="NZ_JADWYU010000234.1"/>
</dbReference>
<dbReference type="InterPro" id="IPR009091">
    <property type="entry name" value="RCC1/BLIP-II"/>
</dbReference>
<dbReference type="GO" id="GO:0005737">
    <property type="term" value="C:cytoplasm"/>
    <property type="evidence" value="ECO:0007669"/>
    <property type="project" value="TreeGrafter"/>
</dbReference>
<sequence length="409" mass="42040">MSIRRSAPGPITRRPARPGRAARRAAAVLATVAVTAVVAPVAPAVAGSRPSIPDHGAAVSWGFNELGQLGDGTLTSRAVPGPVLGLTDGVVQVETEGYHSVALDSAGAVWTWGSNDGGQLGDGTLDGRTTPFKVVGLDNVVQVAAGYWHTLALRADGTVWQWGSHAEWVAGGGFGDIIPTPEQVPGLKNVRQIAAGGNHDLALRNDGTVWTWGSNGAGELGDGTFTRSRVPVQVPGLTDVTRVDGGAQHSMTLRADGTVWTWGSNSCGRLGNGSTRFFSETPVLVSALDNVVAISAGGRHDLAVVGREGTRGQVLAWGCNERGQLGTGTTTSSARPVTVYGLPADVVEVSTGLNHSFALRADGTLLSWGANSKGQLGVGFISPYASTPYTVGSGFRHVAGGQESTLATR</sequence>
<dbReference type="Pfam" id="PF00415">
    <property type="entry name" value="RCC1"/>
    <property type="match status" value="1"/>
</dbReference>
<evidence type="ECO:0000256" key="2">
    <source>
        <dbReference type="ARBA" id="ARBA00022737"/>
    </source>
</evidence>
<dbReference type="InterPro" id="IPR058923">
    <property type="entry name" value="RCC1-like_dom"/>
</dbReference>
<reference evidence="4" key="1">
    <citation type="submission" date="2020-12" db="EMBL/GenBank/DDBJ databases">
        <title>Genomic characterization of non-nitrogen-fixing Frankia strains.</title>
        <authorList>
            <person name="Carlos-Shanley C."/>
            <person name="Guerra T."/>
            <person name="Hahn D."/>
        </authorList>
    </citation>
    <scope>NUCLEOTIDE SEQUENCE</scope>
    <source>
        <strain evidence="4">CN6</strain>
    </source>
</reference>
<dbReference type="InterPro" id="IPR000408">
    <property type="entry name" value="Reg_chr_condens"/>
</dbReference>
<dbReference type="EMBL" id="JAEACQ010000144">
    <property type="protein sequence ID" value="MBL7626592.1"/>
    <property type="molecule type" value="Genomic_DNA"/>
</dbReference>
<keyword evidence="1" id="KW-0344">Guanine-nucleotide releasing factor</keyword>
<comment type="caution">
    <text evidence="4">The sequence shown here is derived from an EMBL/GenBank/DDBJ whole genome shotgun (WGS) entry which is preliminary data.</text>
</comment>
<dbReference type="PROSITE" id="PS50012">
    <property type="entry name" value="RCC1_3"/>
    <property type="match status" value="7"/>
</dbReference>
<evidence type="ECO:0000313" key="4">
    <source>
        <dbReference type="EMBL" id="MBL7626592.1"/>
    </source>
</evidence>
<dbReference type="Gene3D" id="2.130.10.30">
    <property type="entry name" value="Regulator of chromosome condensation 1/beta-lactamase-inhibitor protein II"/>
    <property type="match status" value="3"/>
</dbReference>
<proteinExistence type="predicted"/>
<dbReference type="GO" id="GO:0005085">
    <property type="term" value="F:guanyl-nucleotide exchange factor activity"/>
    <property type="evidence" value="ECO:0007669"/>
    <property type="project" value="TreeGrafter"/>
</dbReference>
<dbReference type="PRINTS" id="PR00633">
    <property type="entry name" value="RCCNDNSATION"/>
</dbReference>
<dbReference type="Pfam" id="PF25390">
    <property type="entry name" value="WD40_RLD"/>
    <property type="match status" value="1"/>
</dbReference>
<dbReference type="PANTHER" id="PTHR45982">
    <property type="entry name" value="REGULATOR OF CHROMOSOME CONDENSATION"/>
    <property type="match status" value="1"/>
</dbReference>
<keyword evidence="2" id="KW-0677">Repeat</keyword>
<dbReference type="Proteomes" id="UP000604475">
    <property type="component" value="Unassembled WGS sequence"/>
</dbReference>
<evidence type="ECO:0000313" key="5">
    <source>
        <dbReference type="Proteomes" id="UP000604475"/>
    </source>
</evidence>
<organism evidence="4 5">
    <name type="scientific">Frankia nepalensis</name>
    <dbReference type="NCBI Taxonomy" id="1836974"/>
    <lineage>
        <taxon>Bacteria</taxon>
        <taxon>Bacillati</taxon>
        <taxon>Actinomycetota</taxon>
        <taxon>Actinomycetes</taxon>
        <taxon>Frankiales</taxon>
        <taxon>Frankiaceae</taxon>
        <taxon>Frankia</taxon>
    </lineage>
</organism>
<dbReference type="PROSITE" id="PS00626">
    <property type="entry name" value="RCC1_2"/>
    <property type="match status" value="2"/>
</dbReference>
<accession>A0A937RB92</accession>
<evidence type="ECO:0000256" key="1">
    <source>
        <dbReference type="ARBA" id="ARBA00022658"/>
    </source>
</evidence>
<dbReference type="SUPFAM" id="SSF50985">
    <property type="entry name" value="RCC1/BLIP-II"/>
    <property type="match status" value="2"/>
</dbReference>
<dbReference type="PANTHER" id="PTHR45982:SF1">
    <property type="entry name" value="REGULATOR OF CHROMOSOME CONDENSATION"/>
    <property type="match status" value="1"/>
</dbReference>
<dbReference type="AlphaFoldDB" id="A0A937RB92"/>
<name>A0A937RB92_9ACTN</name>
<evidence type="ECO:0000259" key="3">
    <source>
        <dbReference type="Pfam" id="PF25390"/>
    </source>
</evidence>
<feature type="domain" description="RCC1-like" evidence="3">
    <location>
        <begin position="54"/>
        <end position="349"/>
    </location>
</feature>
<protein>
    <submittedName>
        <fullName evidence="4">RCC1 repeat- and reductase domain-containing protein</fullName>
    </submittedName>
</protein>